<keyword evidence="3" id="KW-0378">Hydrolase</keyword>
<dbReference type="InterPro" id="IPR001405">
    <property type="entry name" value="UPF0758"/>
</dbReference>
<dbReference type="InterPro" id="IPR020891">
    <property type="entry name" value="UPF0758_CS"/>
</dbReference>
<keyword evidence="1" id="KW-0645">Protease</keyword>
<dbReference type="InterPro" id="IPR025657">
    <property type="entry name" value="RadC_JAB"/>
</dbReference>
<dbReference type="PANTHER" id="PTHR30471">
    <property type="entry name" value="DNA REPAIR PROTEIN RADC"/>
    <property type="match status" value="1"/>
</dbReference>
<keyword evidence="2" id="KW-0479">Metal-binding</keyword>
<dbReference type="CDD" id="cd08071">
    <property type="entry name" value="MPN_DUF2466"/>
    <property type="match status" value="1"/>
</dbReference>
<evidence type="ECO:0000313" key="7">
    <source>
        <dbReference type="EMBL" id="MFK4751142.1"/>
    </source>
</evidence>
<evidence type="ECO:0000259" key="6">
    <source>
        <dbReference type="PROSITE" id="PS50249"/>
    </source>
</evidence>
<keyword evidence="8" id="KW-1185">Reference proteome</keyword>
<proteinExistence type="predicted"/>
<evidence type="ECO:0000256" key="4">
    <source>
        <dbReference type="ARBA" id="ARBA00022833"/>
    </source>
</evidence>
<dbReference type="PROSITE" id="PS50249">
    <property type="entry name" value="MPN"/>
    <property type="match status" value="1"/>
</dbReference>
<feature type="domain" description="MPN" evidence="6">
    <location>
        <begin position="24"/>
        <end position="146"/>
    </location>
</feature>
<dbReference type="SUPFAM" id="SSF102712">
    <property type="entry name" value="JAB1/MPN domain"/>
    <property type="match status" value="1"/>
</dbReference>
<evidence type="ECO:0000313" key="8">
    <source>
        <dbReference type="Proteomes" id="UP001620597"/>
    </source>
</evidence>
<name>A0ABW8NE00_9GAMM</name>
<evidence type="ECO:0000256" key="1">
    <source>
        <dbReference type="ARBA" id="ARBA00022670"/>
    </source>
</evidence>
<evidence type="ECO:0000256" key="3">
    <source>
        <dbReference type="ARBA" id="ARBA00022801"/>
    </source>
</evidence>
<dbReference type="PROSITE" id="PS01302">
    <property type="entry name" value="UPF0758"/>
    <property type="match status" value="1"/>
</dbReference>
<dbReference type="Pfam" id="PF04002">
    <property type="entry name" value="RadC"/>
    <property type="match status" value="1"/>
</dbReference>
<dbReference type="NCBIfam" id="TIGR00608">
    <property type="entry name" value="radc"/>
    <property type="match status" value="1"/>
</dbReference>
<keyword evidence="4" id="KW-0862">Zinc</keyword>
<dbReference type="RefSeq" id="WP_416204654.1">
    <property type="nucleotide sequence ID" value="NZ_JBBKTX010000002.1"/>
</dbReference>
<evidence type="ECO:0000256" key="2">
    <source>
        <dbReference type="ARBA" id="ARBA00022723"/>
    </source>
</evidence>
<dbReference type="InterPro" id="IPR037518">
    <property type="entry name" value="MPN"/>
</dbReference>
<dbReference type="Gene3D" id="3.40.140.10">
    <property type="entry name" value="Cytidine Deaminase, domain 2"/>
    <property type="match status" value="1"/>
</dbReference>
<dbReference type="Proteomes" id="UP001620597">
    <property type="component" value="Unassembled WGS sequence"/>
</dbReference>
<accession>A0ABW8NE00</accession>
<dbReference type="EMBL" id="JBBKTX010000002">
    <property type="protein sequence ID" value="MFK4751142.1"/>
    <property type="molecule type" value="Genomic_DNA"/>
</dbReference>
<gene>
    <name evidence="7" type="primary">radC</name>
    <name evidence="7" type="ORF">WG929_01855</name>
</gene>
<comment type="caution">
    <text evidence="7">The sequence shown here is derived from an EMBL/GenBank/DDBJ whole genome shotgun (WGS) entry which is preliminary data.</text>
</comment>
<organism evidence="7 8">
    <name type="scientific">Oceanobacter antarcticus</name>
    <dbReference type="NCBI Taxonomy" id="3133425"/>
    <lineage>
        <taxon>Bacteria</taxon>
        <taxon>Pseudomonadati</taxon>
        <taxon>Pseudomonadota</taxon>
        <taxon>Gammaproteobacteria</taxon>
        <taxon>Oceanospirillales</taxon>
        <taxon>Oceanospirillaceae</taxon>
        <taxon>Oceanobacter</taxon>
    </lineage>
</organism>
<sequence length="146" mass="16490">MDEQTIIDDALTILESRLHRPQHTFKNPHDVRNYLRLNLADKEHEVFAVLYLDNQNGMINLTQMFRGTIDAASVYPREVVKAALQFNAAAVIFAHNHPSGISEPSQADKLITERLQQALSLVDIRTLDHFIIGSGQPYSFAEHGLL</sequence>
<keyword evidence="5" id="KW-0482">Metalloprotease</keyword>
<evidence type="ECO:0000256" key="5">
    <source>
        <dbReference type="ARBA" id="ARBA00023049"/>
    </source>
</evidence>
<protein>
    <submittedName>
        <fullName evidence="7">DNA repair protein RadC</fullName>
    </submittedName>
</protein>
<dbReference type="PANTHER" id="PTHR30471:SF3">
    <property type="entry name" value="UPF0758 PROTEIN YEES-RELATED"/>
    <property type="match status" value="1"/>
</dbReference>
<reference evidence="7 8" key="1">
    <citation type="submission" date="2024-03" db="EMBL/GenBank/DDBJ databases">
        <title>High-quality draft genome sequence of Oceanobacter sp. wDCs-4.</title>
        <authorList>
            <person name="Dong C."/>
        </authorList>
    </citation>
    <scope>NUCLEOTIDE SEQUENCE [LARGE SCALE GENOMIC DNA]</scope>
    <source>
        <strain evidence="8">wDCs-4</strain>
    </source>
</reference>